<dbReference type="PANTHER" id="PTHR47331:SF5">
    <property type="entry name" value="RIBONUCLEASE H"/>
    <property type="match status" value="1"/>
</dbReference>
<protein>
    <submittedName>
        <fullName evidence="2">Uncharacterized protein LOC112679880</fullName>
    </submittedName>
</protein>
<reference evidence="2" key="1">
    <citation type="submission" date="2025-08" db="UniProtKB">
        <authorList>
            <consortium name="RefSeq"/>
        </authorList>
    </citation>
    <scope>IDENTIFICATION</scope>
    <source>
        <tissue evidence="2">Whole body</tissue>
    </source>
</reference>
<dbReference type="PANTHER" id="PTHR47331">
    <property type="entry name" value="PHD-TYPE DOMAIN-CONTAINING PROTEIN"/>
    <property type="match status" value="1"/>
</dbReference>
<dbReference type="InterPro" id="IPR005312">
    <property type="entry name" value="DUF1759"/>
</dbReference>
<keyword evidence="1" id="KW-1185">Reference proteome</keyword>
<dbReference type="Gene3D" id="2.40.70.10">
    <property type="entry name" value="Acid Proteases"/>
    <property type="match status" value="1"/>
</dbReference>
<evidence type="ECO:0000313" key="1">
    <source>
        <dbReference type="Proteomes" id="UP000694846"/>
    </source>
</evidence>
<accession>A0A8B8F4H3</accession>
<dbReference type="Proteomes" id="UP000694846">
    <property type="component" value="Unplaced"/>
</dbReference>
<proteinExistence type="predicted"/>
<dbReference type="OrthoDB" id="6622862at2759"/>
<dbReference type="GeneID" id="112679880"/>
<dbReference type="AlphaFoldDB" id="A0A8B8F4H3"/>
<organism evidence="1 2">
    <name type="scientific">Sipha flava</name>
    <name type="common">yellow sugarcane aphid</name>
    <dbReference type="NCBI Taxonomy" id="143950"/>
    <lineage>
        <taxon>Eukaryota</taxon>
        <taxon>Metazoa</taxon>
        <taxon>Ecdysozoa</taxon>
        <taxon>Arthropoda</taxon>
        <taxon>Hexapoda</taxon>
        <taxon>Insecta</taxon>
        <taxon>Pterygota</taxon>
        <taxon>Neoptera</taxon>
        <taxon>Paraneoptera</taxon>
        <taxon>Hemiptera</taxon>
        <taxon>Sternorrhyncha</taxon>
        <taxon>Aphidomorpha</taxon>
        <taxon>Aphidoidea</taxon>
        <taxon>Aphididae</taxon>
        <taxon>Sipha</taxon>
    </lineage>
</organism>
<gene>
    <name evidence="2" type="primary">LOC112679880</name>
</gene>
<name>A0A8B8F4H3_9HEMI</name>
<dbReference type="InterPro" id="IPR021109">
    <property type="entry name" value="Peptidase_aspartic_dom_sf"/>
</dbReference>
<evidence type="ECO:0000313" key="2">
    <source>
        <dbReference type="RefSeq" id="XP_025405598.1"/>
    </source>
</evidence>
<sequence>MSSDEALLVQLKELKKKRGIVKATLTRMKFFVQSFDPTVEAISLLEYRQEELPKINQKFDDIQTQIELITVDDLDKEEDERERFEVEFFRIRSTIQEIINTKNAFNSSAHSSTLNMSATQARVQLPSIKLPEFHGNIQDWESYYDCFRSMVHEDNNIATAHKFYYLRASVFGAALDLIKTVPMTDANYEVAMMRLKQRYDNRSLTIQSHVRSLLESPFVEKATTAQLQQLHSHVCTHVAALKALDQPVEKWDARLIMIVCMRLDKDTLHGWQLHQRDTQLPRYIDLEEFLASRCVAMQNSYTYLPEHKEVEENNVATKQPRLKKNIGATPGKRALAATTKACAEEACACCLEPHRLYQCNKFKDMSPNKRITLVREKRLCFNCLSPYHRVDSCRSKFVCQKCKRRHNTLMHHESQGASKEIAEGSSEENIGEAAGSVKVARTAMLAHHKCAHVFLATAVVLINGKFGQQRECRAVLDSGSQVNFISKKLANLLMLPTKKASLPISGIGSTKARSTSYVEVSVQSRMTSCAEPKDGWKIPNELSRGLADPQFYQRRSVDLLIGGGVFFDIIGSERKIIGTGPLSLQDSDLGWIVTGELGVNCFLGTNSLGEDMESSWRTELVDDCANFGQKSKSNLKSLEEQEVVAHFKQNTIRDDEGRFVVRLPVKPSISELGSTLAMATSRYLNVERRLQRDESLRREYTQFMQEYISLGHMKEATEAISDNQSGCYLPHHAVVKASSLTKKVRVVFDASARSTSGLSLNDVLKCGPTVQQELLSNYAISKTPNCHNRGC</sequence>
<dbReference type="RefSeq" id="XP_025405598.1">
    <property type="nucleotide sequence ID" value="XM_025549813.1"/>
</dbReference>
<dbReference type="Pfam" id="PF03564">
    <property type="entry name" value="DUF1759"/>
    <property type="match status" value="1"/>
</dbReference>